<evidence type="ECO:0008006" key="4">
    <source>
        <dbReference type="Google" id="ProtNLM"/>
    </source>
</evidence>
<keyword evidence="3" id="KW-1185">Reference proteome</keyword>
<dbReference type="Proteomes" id="UP001151081">
    <property type="component" value="Unassembled WGS sequence"/>
</dbReference>
<dbReference type="InterPro" id="IPR012334">
    <property type="entry name" value="Pectin_lyas_fold"/>
</dbReference>
<feature type="region of interest" description="Disordered" evidence="1">
    <location>
        <begin position="364"/>
        <end position="383"/>
    </location>
</feature>
<evidence type="ECO:0000256" key="1">
    <source>
        <dbReference type="SAM" id="MobiDB-lite"/>
    </source>
</evidence>
<comment type="caution">
    <text evidence="2">The sequence shown here is derived from an EMBL/GenBank/DDBJ whole genome shotgun (WGS) entry which is preliminary data.</text>
</comment>
<proteinExistence type="predicted"/>
<dbReference type="EMBL" id="JAGTJJ010000002">
    <property type="protein sequence ID" value="MDC3980525.1"/>
    <property type="molecule type" value="Genomic_DNA"/>
</dbReference>
<evidence type="ECO:0000313" key="3">
    <source>
        <dbReference type="Proteomes" id="UP001151081"/>
    </source>
</evidence>
<reference evidence="2 3" key="1">
    <citation type="submission" date="2021-04" db="EMBL/GenBank/DDBJ databases">
        <title>Genome analysis of Polyangium sp.</title>
        <authorList>
            <person name="Li Y."/>
            <person name="Wang J."/>
        </authorList>
    </citation>
    <scope>NUCLEOTIDE SEQUENCE [LARGE SCALE GENOMIC DNA]</scope>
    <source>
        <strain evidence="2 3">SDU14</strain>
    </source>
</reference>
<accession>A0A9X4ARX6</accession>
<feature type="region of interest" description="Disordered" evidence="1">
    <location>
        <begin position="1"/>
        <end position="57"/>
    </location>
</feature>
<dbReference type="RefSeq" id="WP_272417562.1">
    <property type="nucleotide sequence ID" value="NZ_JAGTJJ010000002.1"/>
</dbReference>
<evidence type="ECO:0000313" key="2">
    <source>
        <dbReference type="EMBL" id="MDC3980525.1"/>
    </source>
</evidence>
<name>A0A9X4ARX6_9BACT</name>
<dbReference type="Gene3D" id="2.160.20.10">
    <property type="entry name" value="Single-stranded right-handed beta-helix, Pectin lyase-like"/>
    <property type="match status" value="1"/>
</dbReference>
<dbReference type="SUPFAM" id="SSF51126">
    <property type="entry name" value="Pectin lyase-like"/>
    <property type="match status" value="1"/>
</dbReference>
<dbReference type="InterPro" id="IPR011050">
    <property type="entry name" value="Pectin_lyase_fold/virulence"/>
</dbReference>
<gene>
    <name evidence="2" type="ORF">KEG57_08475</name>
</gene>
<organism evidence="2 3">
    <name type="scientific">Polyangium jinanense</name>
    <dbReference type="NCBI Taxonomy" id="2829994"/>
    <lineage>
        <taxon>Bacteria</taxon>
        <taxon>Pseudomonadati</taxon>
        <taxon>Myxococcota</taxon>
        <taxon>Polyangia</taxon>
        <taxon>Polyangiales</taxon>
        <taxon>Polyangiaceae</taxon>
        <taxon>Polyangium</taxon>
    </lineage>
</organism>
<sequence>MTPPVGSGGAGGQGGEGGGQGGEGGGQGGEGGGQGGEGGGQGGEGGGQGGEGGGQGGACPDPTCRADQACVAGECEFTCDGVSVPGDYATIQSAVSALEQLGGTICVKPGTYTEDVTIDNLHTSLLTIRGAAADKVTLQGHVKVGAGLTPDGEGLVFEGITVTDGLRVTAYPPVVIRACTLQGMTTPGLDIVIVQSAVHETVTVDGCDISSAQQGALRVQSDGTTGMGVVAKVTNSYLHDSAIGAEIVATTCCSNSGKVTRVSLTNNTITNNGTGINTYFFLQTLELGYFNNLIRGNDVGVDLYAGTAATFGNNALSGNTTNYAGSAVPGPGYVTADPLLTASVPPAPGEGSPLLDKADPAKAPPLDFWAKPRTNPDIGAVER</sequence>
<dbReference type="AlphaFoldDB" id="A0A9X4ARX6"/>
<protein>
    <recommendedName>
        <fullName evidence="4">Right handed beta helix domain-containing protein</fullName>
    </recommendedName>
</protein>